<keyword evidence="1" id="KW-0175">Coiled coil</keyword>
<evidence type="ECO:0000256" key="2">
    <source>
        <dbReference type="SAM" id="MobiDB-lite"/>
    </source>
</evidence>
<name>A0AAV7QP12_PLEWA</name>
<evidence type="ECO:0000256" key="1">
    <source>
        <dbReference type="SAM" id="Coils"/>
    </source>
</evidence>
<gene>
    <name evidence="3" type="ORF">NDU88_006595</name>
</gene>
<sequence length="285" mass="31704">MSGPCSHKKDAMIRDLRRRQGKKQINPRRSFNWCTQMQQAMSPDKAKPVARPFLETLFGALCVDIAKLKQDFTKDIKDLTKDINELGDRVDGLERTSETKGEELDAHHCEILDLHVKNAELRYQRRIAGDGVSRTARELWGTGSHPTTSWLLLCPINGGRRPLLSPIMDRAHHKKLRLATRLLSAAARPCTAWMPKMATTTSCWLRPRPDERAASMADQGAPARDPDETRTIPGSGLINIETGPSLKKPTGGESGEVVRAVRPPLGRQGESTTLWPALPVTVARR</sequence>
<dbReference type="EMBL" id="JANPWB010000010">
    <property type="protein sequence ID" value="KAJ1140238.1"/>
    <property type="molecule type" value="Genomic_DNA"/>
</dbReference>
<dbReference type="Proteomes" id="UP001066276">
    <property type="component" value="Chromosome 6"/>
</dbReference>
<reference evidence="3" key="1">
    <citation type="journal article" date="2022" name="bioRxiv">
        <title>Sequencing and chromosome-scale assembly of the giantPleurodeles waltlgenome.</title>
        <authorList>
            <person name="Brown T."/>
            <person name="Elewa A."/>
            <person name="Iarovenko S."/>
            <person name="Subramanian E."/>
            <person name="Araus A.J."/>
            <person name="Petzold A."/>
            <person name="Susuki M."/>
            <person name="Suzuki K.-i.T."/>
            <person name="Hayashi T."/>
            <person name="Toyoda A."/>
            <person name="Oliveira C."/>
            <person name="Osipova E."/>
            <person name="Leigh N.D."/>
            <person name="Simon A."/>
            <person name="Yun M.H."/>
        </authorList>
    </citation>
    <scope>NUCLEOTIDE SEQUENCE</scope>
    <source>
        <strain evidence="3">20211129_DDA</strain>
        <tissue evidence="3">Liver</tissue>
    </source>
</reference>
<protein>
    <submittedName>
        <fullName evidence="3">Uncharacterized protein</fullName>
    </submittedName>
</protein>
<dbReference type="AlphaFoldDB" id="A0AAV7QP12"/>
<accession>A0AAV7QP12</accession>
<feature type="region of interest" description="Disordered" evidence="2">
    <location>
        <begin position="212"/>
        <end position="256"/>
    </location>
</feature>
<evidence type="ECO:0000313" key="4">
    <source>
        <dbReference type="Proteomes" id="UP001066276"/>
    </source>
</evidence>
<keyword evidence="4" id="KW-1185">Reference proteome</keyword>
<feature type="coiled-coil region" evidence="1">
    <location>
        <begin position="69"/>
        <end position="96"/>
    </location>
</feature>
<organism evidence="3 4">
    <name type="scientific">Pleurodeles waltl</name>
    <name type="common">Iberian ribbed newt</name>
    <dbReference type="NCBI Taxonomy" id="8319"/>
    <lineage>
        <taxon>Eukaryota</taxon>
        <taxon>Metazoa</taxon>
        <taxon>Chordata</taxon>
        <taxon>Craniata</taxon>
        <taxon>Vertebrata</taxon>
        <taxon>Euteleostomi</taxon>
        <taxon>Amphibia</taxon>
        <taxon>Batrachia</taxon>
        <taxon>Caudata</taxon>
        <taxon>Salamandroidea</taxon>
        <taxon>Salamandridae</taxon>
        <taxon>Pleurodelinae</taxon>
        <taxon>Pleurodeles</taxon>
    </lineage>
</organism>
<comment type="caution">
    <text evidence="3">The sequence shown here is derived from an EMBL/GenBank/DDBJ whole genome shotgun (WGS) entry which is preliminary data.</text>
</comment>
<proteinExistence type="predicted"/>
<feature type="region of interest" description="Disordered" evidence="2">
    <location>
        <begin position="1"/>
        <end position="23"/>
    </location>
</feature>
<evidence type="ECO:0000313" key="3">
    <source>
        <dbReference type="EMBL" id="KAJ1140238.1"/>
    </source>
</evidence>